<dbReference type="Proteomes" id="UP000224871">
    <property type="component" value="Unassembled WGS sequence"/>
</dbReference>
<organism evidence="4 5">
    <name type="scientific">Xenorhabdus innexi</name>
    <dbReference type="NCBI Taxonomy" id="290109"/>
    <lineage>
        <taxon>Bacteria</taxon>
        <taxon>Pseudomonadati</taxon>
        <taxon>Pseudomonadota</taxon>
        <taxon>Gammaproteobacteria</taxon>
        <taxon>Enterobacterales</taxon>
        <taxon>Morganellaceae</taxon>
        <taxon>Xenorhabdus</taxon>
    </lineage>
</organism>
<dbReference type="Gene3D" id="1.10.10.1400">
    <property type="entry name" value="Terminase, small subunit, N-terminal DNA-binding domain, HTH motif"/>
    <property type="match status" value="1"/>
</dbReference>
<reference evidence="5" key="1">
    <citation type="submission" date="2016-12" db="EMBL/GenBank/DDBJ databases">
        <authorList>
            <person name="Gaudriault S."/>
        </authorList>
    </citation>
    <scope>NUCLEOTIDE SEQUENCE [LARGE SCALE GENOMIC DNA]</scope>
    <source>
        <strain evidence="5">HGB1681 (deposited as PTA-6826 in the American Type Culture Collection)</strain>
    </source>
</reference>
<proteinExistence type="predicted"/>
<reference evidence="3 6" key="3">
    <citation type="journal article" date="2017" name="Nat. Microbiol.">
        <title>Natural product diversity associated with the nematode symbionts Photorhabdus and Xenorhabdus.</title>
        <authorList>
            <person name="Tobias N.J."/>
            <person name="Wolff H."/>
            <person name="Djahanschiri B."/>
            <person name="Grundmann F."/>
            <person name="Kronenwerth M."/>
            <person name="Shi Y.M."/>
            <person name="Simonyi S."/>
            <person name="Grun P."/>
            <person name="Shapiro-Ilan D."/>
            <person name="Pidot S.J."/>
            <person name="Stinear T.P."/>
            <person name="Ebersberger I."/>
            <person name="Bode H.B."/>
        </authorList>
    </citation>
    <scope>NUCLEOTIDE SEQUENCE [LARGE SCALE GENOMIC DNA]</scope>
    <source>
        <strain evidence="3 6">DSM 16336</strain>
    </source>
</reference>
<sequence>MTAKQALFCQEYLVDLNVTQAAIRAGYSTNRASEIGYQLMQKPHVIQRIDELKQERNKQLGIDASYVLMRLVEIDQMDVADILEQDLSIKPLSQWPESWRRYLSGFNLAEMFEGRGDERDMVGVLKKIKWPDKVKNLELLGKHVSVQAFRENVKAEHTGANDGPIEVAKLTPEQAADAYKKMMR</sequence>
<dbReference type="Pfam" id="PF03592">
    <property type="entry name" value="Terminase_2"/>
    <property type="match status" value="1"/>
</dbReference>
<keyword evidence="2" id="KW-0231">Viral genome packaging</keyword>
<dbReference type="EMBL" id="NIBU01000031">
    <property type="protein sequence ID" value="PHM33316.1"/>
    <property type="molecule type" value="Genomic_DNA"/>
</dbReference>
<dbReference type="AlphaFoldDB" id="A0A1N6MX02"/>
<evidence type="ECO:0000313" key="3">
    <source>
        <dbReference type="EMBL" id="PHM33316.1"/>
    </source>
</evidence>
<dbReference type="InterPro" id="IPR038713">
    <property type="entry name" value="Terminase_Gp1_N_sf"/>
</dbReference>
<dbReference type="Proteomes" id="UP000196435">
    <property type="component" value="Unassembled WGS sequence"/>
</dbReference>
<gene>
    <name evidence="3" type="ORF">Xinn_02573</name>
    <name evidence="4" type="ORF">XIS1_1800030</name>
</gene>
<evidence type="ECO:0000256" key="1">
    <source>
        <dbReference type="ARBA" id="ARBA00022612"/>
    </source>
</evidence>
<keyword evidence="1" id="KW-1188">Viral release from host cell</keyword>
<dbReference type="InterPro" id="IPR005335">
    <property type="entry name" value="Terminase_ssu"/>
</dbReference>
<evidence type="ECO:0000313" key="6">
    <source>
        <dbReference type="Proteomes" id="UP000224871"/>
    </source>
</evidence>
<evidence type="ECO:0000313" key="4">
    <source>
        <dbReference type="EMBL" id="SIP73307.1"/>
    </source>
</evidence>
<evidence type="ECO:0000256" key="2">
    <source>
        <dbReference type="ARBA" id="ARBA00023219"/>
    </source>
</evidence>
<dbReference type="PANTHER" id="PTHR41328:SF2">
    <property type="entry name" value="TERMINASE SMALL SUBUNIT"/>
    <property type="match status" value="1"/>
</dbReference>
<reference evidence="4" key="2">
    <citation type="submission" date="2016-12" db="EMBL/GenBank/DDBJ databases">
        <authorList>
            <person name="Song W.-J."/>
            <person name="Kurnit D.M."/>
        </authorList>
    </citation>
    <scope>NUCLEOTIDE SEQUENCE [LARGE SCALE GENOMIC DNA]</scope>
    <source>
        <strain evidence="4">HGB1681</strain>
    </source>
</reference>
<dbReference type="GO" id="GO:0051276">
    <property type="term" value="P:chromosome organization"/>
    <property type="evidence" value="ECO:0007669"/>
    <property type="project" value="InterPro"/>
</dbReference>
<accession>A0A1N6MX02</accession>
<dbReference type="InterPro" id="IPR052404">
    <property type="entry name" value="SPP1-like_terminase"/>
</dbReference>
<protein>
    <submittedName>
        <fullName evidence="3 4">Terminase</fullName>
    </submittedName>
</protein>
<name>A0A1N6MX02_9GAMM</name>
<keyword evidence="6" id="KW-1185">Reference proteome</keyword>
<dbReference type="EMBL" id="FTLG01000091">
    <property type="protein sequence ID" value="SIP73307.1"/>
    <property type="molecule type" value="Genomic_DNA"/>
</dbReference>
<dbReference type="PANTHER" id="PTHR41328">
    <property type="entry name" value="TERMINASE SMALL SUBUNIT-RELATED"/>
    <property type="match status" value="1"/>
</dbReference>
<evidence type="ECO:0000313" key="5">
    <source>
        <dbReference type="Proteomes" id="UP000196435"/>
    </source>
</evidence>